<dbReference type="InterPro" id="IPR013783">
    <property type="entry name" value="Ig-like_fold"/>
</dbReference>
<dbReference type="InterPro" id="IPR029175">
    <property type="entry name" value="EXOC2/Sec5"/>
</dbReference>
<dbReference type="GO" id="GO:0006893">
    <property type="term" value="P:Golgi to plasma membrane transport"/>
    <property type="evidence" value="ECO:0007669"/>
    <property type="project" value="InterPro"/>
</dbReference>
<name>T1J496_STRMM</name>
<keyword evidence="6" id="KW-0106">Calcium</keyword>
<comment type="function">
    <text evidence="1">Component of the exocyst complex involved in the docking of exocytic vesicles with fusion sites on the plasma membrane.</text>
</comment>
<protein>
    <recommendedName>
        <fullName evidence="3">Exocyst complex component 2</fullName>
    </recommendedName>
    <alternativeName>
        <fullName evidence="8">Exocyst complex component Sec5</fullName>
    </alternativeName>
</protein>
<dbReference type="PROSITE" id="PS00018">
    <property type="entry name" value="EF_HAND_1"/>
    <property type="match status" value="1"/>
</dbReference>
<dbReference type="PANTHER" id="PTHR13043">
    <property type="entry name" value="EXOCYST COMPLEX COMPONENT SEC5"/>
    <property type="match status" value="1"/>
</dbReference>
<reference evidence="13" key="1">
    <citation type="submission" date="2011-05" db="EMBL/GenBank/DDBJ databases">
        <authorList>
            <person name="Richards S.R."/>
            <person name="Qu J."/>
            <person name="Jiang H."/>
            <person name="Jhangiani S.N."/>
            <person name="Agravi P."/>
            <person name="Goodspeed R."/>
            <person name="Gross S."/>
            <person name="Mandapat C."/>
            <person name="Jackson L."/>
            <person name="Mathew T."/>
            <person name="Pu L."/>
            <person name="Thornton R."/>
            <person name="Saada N."/>
            <person name="Wilczek-Boney K.B."/>
            <person name="Lee S."/>
            <person name="Kovar C."/>
            <person name="Wu Y."/>
            <person name="Scherer S.E."/>
            <person name="Worley K.C."/>
            <person name="Muzny D.M."/>
            <person name="Gibbs R."/>
        </authorList>
    </citation>
    <scope>NUCLEOTIDE SEQUENCE</scope>
    <source>
        <strain evidence="13">Brora</strain>
    </source>
</reference>
<proteinExistence type="inferred from homology"/>
<evidence type="ECO:0000256" key="3">
    <source>
        <dbReference type="ARBA" id="ARBA00017526"/>
    </source>
</evidence>
<keyword evidence="4" id="KW-0813">Transport</keyword>
<evidence type="ECO:0000256" key="9">
    <source>
        <dbReference type="SAM" id="Coils"/>
    </source>
</evidence>
<feature type="region of interest" description="Disordered" evidence="10">
    <location>
        <begin position="966"/>
        <end position="988"/>
    </location>
</feature>
<dbReference type="SUPFAM" id="SSF81296">
    <property type="entry name" value="E set domains"/>
    <property type="match status" value="1"/>
</dbReference>
<feature type="coiled-coil region" evidence="9">
    <location>
        <begin position="230"/>
        <end position="257"/>
    </location>
</feature>
<dbReference type="STRING" id="126957.T1J496"/>
<dbReference type="InterPro" id="IPR039481">
    <property type="entry name" value="EXOC2/Sec5_N_dom"/>
</dbReference>
<evidence type="ECO:0000256" key="4">
    <source>
        <dbReference type="ARBA" id="ARBA00022448"/>
    </source>
</evidence>
<keyword evidence="9" id="KW-0175">Coiled coil</keyword>
<dbReference type="GO" id="GO:0015031">
    <property type="term" value="P:protein transport"/>
    <property type="evidence" value="ECO:0007669"/>
    <property type="project" value="UniProtKB-KW"/>
</dbReference>
<dbReference type="InterPro" id="IPR014756">
    <property type="entry name" value="Ig_E-set"/>
</dbReference>
<dbReference type="InterPro" id="IPR002048">
    <property type="entry name" value="EF_hand_dom"/>
</dbReference>
<dbReference type="SUPFAM" id="SSF47473">
    <property type="entry name" value="EF-hand"/>
    <property type="match status" value="1"/>
</dbReference>
<dbReference type="InterPro" id="IPR018247">
    <property type="entry name" value="EF_Hand_1_Ca_BS"/>
</dbReference>
<keyword evidence="5" id="KW-0268">Exocytosis</keyword>
<evidence type="ECO:0000256" key="5">
    <source>
        <dbReference type="ARBA" id="ARBA00022483"/>
    </source>
</evidence>
<keyword evidence="13" id="KW-1185">Reference proteome</keyword>
<dbReference type="GO" id="GO:0005509">
    <property type="term" value="F:calcium ion binding"/>
    <property type="evidence" value="ECO:0007669"/>
    <property type="project" value="InterPro"/>
</dbReference>
<sequence>MPSAPPPIVTGISPNDGPPGTRVTIRGENLGLNYQDFIGLTICGVDCLLTAEWKSSSKIIARFGAGSGLGDVIVISKSGGKGTSTVQFKGKLNESIGPLKESAVWIEESYTMNFLMWGRKRPTSPSPLHQDNPLGLSDEGNTKKLPEEMLQECFPDGSGNLISENFVPAWFLLENHNEASFDDLRRGLTCLRRKVNNQKEGELSFLKANVGSVMDQLDTLTALAIAKRKDDFGEKNLDILEQNVEQTKNEAVALFQDVLGRKDHADTTRSALSVLQKFKFLFNLPCTIERNIQKGDYDVVINDYAKAKSLCSETKVQLFKKVYEQVEQRIDMFKDLLIGRLRDLPSPIEEQKRYIRYLLNLEYPGDPAWICVEYQFKFIAQVFNSCKDFHLKQEILAAENIVSTAYGKMKRVSIKRSKKKNDMSLGSAYRTRQSEECRPPDHIIFVEELTEIVSDTVPDLWKLGQAYLKGDLSVIDDDENRVNKIDASYKLKFEEMLLDTFRLHSNLIRSAILPHTLSQSQIKKFDIVPWPLSPSDSVSDWLPHCIRFVRGCYSSLVALHLPAESLDVIQQLIFDLRVACLHHTFAQSIGDIERFYVRETWVLQMDDESGATTQLPALYENVVLETLQLVKETILTTGLRENELLGDADTANKMTLYILKLMQVFPKTLETLAQQRETSPISNDGMETAFTESKKLMVVLSNCDYTRRNVIPRFEEHIKKSGYPNPKRIVMEVEGKFLQLHDRLFSSYIELKSLPFVKIIETNMYIGGFQWSECLIPSSVGCYIKQIIIELIAVHAEVYSVVPQLIKSVMVRMVQLVSRELANLFCRVSKFNHAGSLQGRIDLQALQTTLYNYKSSDSLSAFKEALNCLSGMSSPEDQKVVEENIKRFQQQMKFQLICFRCKLYRKRDDPEGECFVVNAHFNPVALAESEDQNSYSGSPLELPFCLMEETMKAGFAEDKYPLQVALPPEDESENKNKSSENENMDIPKETRLNVEASLELLFRNLEYGVSVKTDCEMDRQEFVFTLYDFDGEGKVTKDDIAGLVRSIYETVGTAIKLPPKGSKTIKVKLTIAPDKRKKNHQDNNKNNKGIRSPKCTRNHSRPTTFYMQNLVESLERCAIDKNFKVKPKNAKDPLHHRPANNRDTVIECRDRRNHYLDLAGVENYSSQFSDSCVNERHSARCPYQLDGTHVCSRTHFESSRRTNGHHRSRSHDLAADSLLLKCQLFDRDQIHKLALVDLMSSERKGIDGKGKLIDEKSKVHTTKLSSDHMDIPSHHHSHRHRHKDHQRAMQQVAHWIEKQNLGGNVSRKDRTKHSNFLSPFLVERHEHHEHHHVHHHHHHYSQV</sequence>
<dbReference type="Pfam" id="PF15469">
    <property type="entry name" value="Sec5"/>
    <property type="match status" value="1"/>
</dbReference>
<feature type="compositionally biased region" description="Basic and acidic residues" evidence="10">
    <location>
        <begin position="973"/>
        <end position="988"/>
    </location>
</feature>
<dbReference type="PROSITE" id="PS50222">
    <property type="entry name" value="EF_HAND_2"/>
    <property type="match status" value="1"/>
</dbReference>
<dbReference type="GO" id="GO:0006887">
    <property type="term" value="P:exocytosis"/>
    <property type="evidence" value="ECO:0007669"/>
    <property type="project" value="UniProtKB-KW"/>
</dbReference>
<dbReference type="Proteomes" id="UP000014500">
    <property type="component" value="Unassembled WGS sequence"/>
</dbReference>
<evidence type="ECO:0000256" key="8">
    <source>
        <dbReference type="ARBA" id="ARBA00029715"/>
    </source>
</evidence>
<keyword evidence="7" id="KW-0653">Protein transport</keyword>
<evidence type="ECO:0000256" key="7">
    <source>
        <dbReference type="ARBA" id="ARBA00022927"/>
    </source>
</evidence>
<dbReference type="Pfam" id="PF01833">
    <property type="entry name" value="TIG"/>
    <property type="match status" value="1"/>
</dbReference>
<evidence type="ECO:0000259" key="11">
    <source>
        <dbReference type="PROSITE" id="PS50222"/>
    </source>
</evidence>
<dbReference type="GO" id="GO:0000145">
    <property type="term" value="C:exocyst"/>
    <property type="evidence" value="ECO:0007669"/>
    <property type="project" value="InterPro"/>
</dbReference>
<feature type="region of interest" description="Disordered" evidence="10">
    <location>
        <begin position="1073"/>
        <end position="1101"/>
    </location>
</feature>
<evidence type="ECO:0000313" key="12">
    <source>
        <dbReference type="EnsemblMetazoa" id="SMAR008427-PA"/>
    </source>
</evidence>
<dbReference type="Gene3D" id="2.60.40.10">
    <property type="entry name" value="Immunoglobulins"/>
    <property type="match status" value="1"/>
</dbReference>
<feature type="region of interest" description="Disordered" evidence="10">
    <location>
        <begin position="1"/>
        <end position="20"/>
    </location>
</feature>
<comment type="similarity">
    <text evidence="2">Belongs to the SEC5 family.</text>
</comment>
<evidence type="ECO:0000256" key="2">
    <source>
        <dbReference type="ARBA" id="ARBA00010578"/>
    </source>
</evidence>
<evidence type="ECO:0000256" key="10">
    <source>
        <dbReference type="SAM" id="MobiDB-lite"/>
    </source>
</evidence>
<reference evidence="12" key="2">
    <citation type="submission" date="2015-02" db="UniProtKB">
        <authorList>
            <consortium name="EnsemblMetazoa"/>
        </authorList>
    </citation>
    <scope>IDENTIFICATION</scope>
</reference>
<dbReference type="InterPro" id="IPR011992">
    <property type="entry name" value="EF-hand-dom_pair"/>
</dbReference>
<dbReference type="OMA" id="HINDRAL"/>
<dbReference type="HOGENOM" id="CLU_005811_1_0_1"/>
<dbReference type="EMBL" id="JH431841">
    <property type="status" value="NOT_ANNOTATED_CDS"/>
    <property type="molecule type" value="Genomic_DNA"/>
</dbReference>
<evidence type="ECO:0000256" key="1">
    <source>
        <dbReference type="ARBA" id="ARBA00002660"/>
    </source>
</evidence>
<dbReference type="PhylomeDB" id="T1J496"/>
<accession>T1J496</accession>
<organism evidence="12 13">
    <name type="scientific">Strigamia maritima</name>
    <name type="common">European centipede</name>
    <name type="synonym">Geophilus maritimus</name>
    <dbReference type="NCBI Taxonomy" id="126957"/>
    <lineage>
        <taxon>Eukaryota</taxon>
        <taxon>Metazoa</taxon>
        <taxon>Ecdysozoa</taxon>
        <taxon>Arthropoda</taxon>
        <taxon>Myriapoda</taxon>
        <taxon>Chilopoda</taxon>
        <taxon>Pleurostigmophora</taxon>
        <taxon>Geophilomorpha</taxon>
        <taxon>Linotaeniidae</taxon>
        <taxon>Strigamia</taxon>
    </lineage>
</organism>
<feature type="domain" description="EF-hand" evidence="11">
    <location>
        <begin position="1015"/>
        <end position="1050"/>
    </location>
</feature>
<dbReference type="EnsemblMetazoa" id="SMAR008427-RA">
    <property type="protein sequence ID" value="SMAR008427-PA"/>
    <property type="gene ID" value="SMAR008427"/>
</dbReference>
<dbReference type="eggNOG" id="KOG2347">
    <property type="taxonomic scope" value="Eukaryota"/>
</dbReference>
<dbReference type="InterPro" id="IPR002909">
    <property type="entry name" value="IPT_dom"/>
</dbReference>
<evidence type="ECO:0000313" key="13">
    <source>
        <dbReference type="Proteomes" id="UP000014500"/>
    </source>
</evidence>
<dbReference type="PANTHER" id="PTHR13043:SF1">
    <property type="entry name" value="EXOCYST COMPLEX COMPONENT 2"/>
    <property type="match status" value="1"/>
</dbReference>
<dbReference type="FunFam" id="2.60.40.10:FF:000196">
    <property type="entry name" value="Exocyst complex component 2"/>
    <property type="match status" value="1"/>
</dbReference>
<evidence type="ECO:0000256" key="6">
    <source>
        <dbReference type="ARBA" id="ARBA00022837"/>
    </source>
</evidence>